<keyword evidence="1" id="KW-0812">Transmembrane</keyword>
<dbReference type="InterPro" id="IPR046494">
    <property type="entry name" value="DUF6587"/>
</dbReference>
<dbReference type="RefSeq" id="WP_158987828.1">
    <property type="nucleotide sequence ID" value="NZ_BAABKY010000005.1"/>
</dbReference>
<keyword evidence="3" id="KW-1185">Reference proteome</keyword>
<comment type="caution">
    <text evidence="2">The sequence shown here is derived from an EMBL/GenBank/DDBJ whole genome shotgun (WGS) entry which is preliminary data.</text>
</comment>
<name>A0ABP9LMP9_9GAMM</name>
<accession>A0ABP9LMP9</accession>
<proteinExistence type="predicted"/>
<dbReference type="Proteomes" id="UP001501083">
    <property type="component" value="Unassembled WGS sequence"/>
</dbReference>
<reference evidence="3" key="1">
    <citation type="journal article" date="2019" name="Int. J. Syst. Evol. Microbiol.">
        <title>The Global Catalogue of Microorganisms (GCM) 10K type strain sequencing project: providing services to taxonomists for standard genome sequencing and annotation.</title>
        <authorList>
            <consortium name="The Broad Institute Genomics Platform"/>
            <consortium name="The Broad Institute Genome Sequencing Center for Infectious Disease"/>
            <person name="Wu L."/>
            <person name="Ma J."/>
        </authorList>
    </citation>
    <scope>NUCLEOTIDE SEQUENCE [LARGE SCALE GENOMIC DNA]</scope>
    <source>
        <strain evidence="3">JCM 19212</strain>
    </source>
</reference>
<dbReference type="EMBL" id="BAABKY010000005">
    <property type="protein sequence ID" value="GAA5081668.1"/>
    <property type="molecule type" value="Genomic_DNA"/>
</dbReference>
<evidence type="ECO:0000313" key="3">
    <source>
        <dbReference type="Proteomes" id="UP001501083"/>
    </source>
</evidence>
<organism evidence="2 3">
    <name type="scientific">Lysobacter panacisoli</name>
    <dbReference type="NCBI Taxonomy" id="1255263"/>
    <lineage>
        <taxon>Bacteria</taxon>
        <taxon>Pseudomonadati</taxon>
        <taxon>Pseudomonadota</taxon>
        <taxon>Gammaproteobacteria</taxon>
        <taxon>Lysobacterales</taxon>
        <taxon>Lysobacteraceae</taxon>
        <taxon>Lysobacter</taxon>
    </lineage>
</organism>
<evidence type="ECO:0000313" key="2">
    <source>
        <dbReference type="EMBL" id="GAA5081668.1"/>
    </source>
</evidence>
<keyword evidence="1" id="KW-0472">Membrane</keyword>
<dbReference type="Pfam" id="PF20228">
    <property type="entry name" value="DUF6587"/>
    <property type="match status" value="1"/>
</dbReference>
<gene>
    <name evidence="2" type="ORF">GCM10025759_32260</name>
</gene>
<evidence type="ECO:0000256" key="1">
    <source>
        <dbReference type="SAM" id="Phobius"/>
    </source>
</evidence>
<feature type="transmembrane region" description="Helical" evidence="1">
    <location>
        <begin position="6"/>
        <end position="24"/>
    </location>
</feature>
<sequence length="84" mass="9180">MDVGLLAQYLIIAAAVLVSAWFVARRQFPNAVRRARIALAIPLVREGRASWLQRIGRWVAPPAALNDGSCGGCNSCEPTQPRQH</sequence>
<protein>
    <submittedName>
        <fullName evidence="2">Uncharacterized protein</fullName>
    </submittedName>
</protein>
<keyword evidence="1" id="KW-1133">Transmembrane helix</keyword>